<dbReference type="EMBL" id="KV005663">
    <property type="protein sequence ID" value="KZV33832.1"/>
    <property type="molecule type" value="Genomic_DNA"/>
</dbReference>
<accession>A0A2Z6ZYX0</accession>
<keyword evidence="3" id="KW-1185">Reference proteome</keyword>
<reference evidence="1" key="2">
    <citation type="submission" date="2016-02" db="EMBL/GenBank/DDBJ databases">
        <authorList>
            <person name="Alioto T."/>
            <person name="Alioto T."/>
        </authorList>
    </citation>
    <scope>NUCLEOTIDE SEQUENCE</scope>
</reference>
<name>A0A2Z6ZYX0_9LAMI</name>
<dbReference type="AlphaFoldDB" id="A0A2Z6ZYX0"/>
<protein>
    <submittedName>
        <fullName evidence="1">Uncharacterized protein</fullName>
    </submittedName>
</protein>
<gene>
    <name evidence="2" type="ORF">F511_29075</name>
    <name evidence="1" type="ORF">F511_46867</name>
</gene>
<dbReference type="Proteomes" id="UP000250235">
    <property type="component" value="Unassembled WGS sequence"/>
</dbReference>
<sequence length="102" mass="11431">MRVESAVGDYKSVVQQMQKLISDVKNRGKVKLNSAVNIESCVAEDKMQADVAIFRSCEAAVEQISVVEHRTISAVETEDVRNQLNSRTLSAVAKKRKYQMLM</sequence>
<organism evidence="1 3">
    <name type="scientific">Dorcoceras hygrometricum</name>
    <dbReference type="NCBI Taxonomy" id="472368"/>
    <lineage>
        <taxon>Eukaryota</taxon>
        <taxon>Viridiplantae</taxon>
        <taxon>Streptophyta</taxon>
        <taxon>Embryophyta</taxon>
        <taxon>Tracheophyta</taxon>
        <taxon>Spermatophyta</taxon>
        <taxon>Magnoliopsida</taxon>
        <taxon>eudicotyledons</taxon>
        <taxon>Gunneridae</taxon>
        <taxon>Pentapetalae</taxon>
        <taxon>asterids</taxon>
        <taxon>lamiids</taxon>
        <taxon>Lamiales</taxon>
        <taxon>Gesneriaceae</taxon>
        <taxon>Didymocarpoideae</taxon>
        <taxon>Trichosporeae</taxon>
        <taxon>Loxocarpinae</taxon>
        <taxon>Dorcoceras</taxon>
    </lineage>
</organism>
<reference evidence="1 3" key="1">
    <citation type="journal article" date="2015" name="Proc. Natl. Acad. Sci. U.S.A.">
        <title>The resurrection genome of Boea hygrometrica: A blueprint for survival of dehydration.</title>
        <authorList>
            <person name="Xiao L."/>
            <person name="Yang G."/>
            <person name="Zhang L."/>
            <person name="Yang X."/>
            <person name="Zhao S."/>
            <person name="Ji Z."/>
            <person name="Zhou Q."/>
            <person name="Hu M."/>
            <person name="Wang Y."/>
            <person name="Chen M."/>
            <person name="Xu Y."/>
            <person name="Jin H."/>
            <person name="Xiao X."/>
            <person name="Hu G."/>
            <person name="Bao F."/>
            <person name="Hu Y."/>
            <person name="Wan P."/>
            <person name="Li L."/>
            <person name="Deng X."/>
            <person name="Kuang T."/>
            <person name="Xiang C."/>
            <person name="Zhu J.K."/>
            <person name="Oliver M.J."/>
            <person name="He Y."/>
        </authorList>
    </citation>
    <scope>NUCLEOTIDE SEQUENCE [LARGE SCALE GENOMIC DNA]</scope>
    <source>
        <strain evidence="3">cv. XS01</strain>
    </source>
</reference>
<evidence type="ECO:0000313" key="1">
    <source>
        <dbReference type="EMBL" id="KZT76108.1"/>
    </source>
</evidence>
<evidence type="ECO:0000313" key="2">
    <source>
        <dbReference type="EMBL" id="KZV33832.1"/>
    </source>
</evidence>
<evidence type="ECO:0000313" key="3">
    <source>
        <dbReference type="Proteomes" id="UP000250235"/>
    </source>
</evidence>
<dbReference type="EMBL" id="KV153080">
    <property type="protein sequence ID" value="KZT76108.1"/>
    <property type="molecule type" value="Genomic_DNA"/>
</dbReference>
<proteinExistence type="predicted"/>